<protein>
    <submittedName>
        <fullName evidence="1">Uncharacterized protein</fullName>
    </submittedName>
</protein>
<dbReference type="Gramene" id="Zm00001eb333700_T001">
    <property type="protein sequence ID" value="Zm00001eb333700_P001"/>
    <property type="gene ID" value="Zm00001eb333700"/>
</dbReference>
<evidence type="ECO:0000313" key="1">
    <source>
        <dbReference type="EnsemblPlants" id="Zm00001eb333700_P001"/>
    </source>
</evidence>
<sequence length="111" mass="12044">MARRLAAGVRVEQRQPPGVVRPTVAGRLPALLLMVPHDADRSDDPEHGRAACRASHHPRHVGMRLTLGRVLLSSAQLRLREQPGRLGAWRGEVAGGVIELEDLEAVEDGVV</sequence>
<dbReference type="AlphaFoldDB" id="A0A804QKJ9"/>
<accession>A0A804QKJ9</accession>
<evidence type="ECO:0000313" key="2">
    <source>
        <dbReference type="Proteomes" id="UP000007305"/>
    </source>
</evidence>
<organism evidence="1 2">
    <name type="scientific">Zea mays</name>
    <name type="common">Maize</name>
    <dbReference type="NCBI Taxonomy" id="4577"/>
    <lineage>
        <taxon>Eukaryota</taxon>
        <taxon>Viridiplantae</taxon>
        <taxon>Streptophyta</taxon>
        <taxon>Embryophyta</taxon>
        <taxon>Tracheophyta</taxon>
        <taxon>Spermatophyta</taxon>
        <taxon>Magnoliopsida</taxon>
        <taxon>Liliopsida</taxon>
        <taxon>Poales</taxon>
        <taxon>Poaceae</taxon>
        <taxon>PACMAD clade</taxon>
        <taxon>Panicoideae</taxon>
        <taxon>Andropogonodae</taxon>
        <taxon>Andropogoneae</taxon>
        <taxon>Tripsacinae</taxon>
        <taxon>Zea</taxon>
    </lineage>
</organism>
<reference evidence="1" key="2">
    <citation type="submission" date="2019-07" db="EMBL/GenBank/DDBJ databases">
        <authorList>
            <person name="Seetharam A."/>
            <person name="Woodhouse M."/>
            <person name="Cannon E."/>
        </authorList>
    </citation>
    <scope>NUCLEOTIDE SEQUENCE [LARGE SCALE GENOMIC DNA]</scope>
    <source>
        <strain evidence="1">cv. B73</strain>
    </source>
</reference>
<reference evidence="1" key="3">
    <citation type="submission" date="2021-05" db="UniProtKB">
        <authorList>
            <consortium name="EnsemblPlants"/>
        </authorList>
    </citation>
    <scope>IDENTIFICATION</scope>
    <source>
        <strain evidence="1">cv. B73</strain>
    </source>
</reference>
<dbReference type="EnsemblPlants" id="Zm00001eb333700_T001">
    <property type="protein sequence ID" value="Zm00001eb333700_P001"/>
    <property type="gene ID" value="Zm00001eb333700"/>
</dbReference>
<name>A0A804QKJ9_MAIZE</name>
<dbReference type="Proteomes" id="UP000007305">
    <property type="component" value="Chromosome 8"/>
</dbReference>
<dbReference type="InParanoid" id="A0A804QKJ9"/>
<keyword evidence="2" id="KW-1185">Reference proteome</keyword>
<proteinExistence type="predicted"/>
<reference evidence="2" key="1">
    <citation type="journal article" date="2009" name="Science">
        <title>The B73 maize genome: complexity, diversity, and dynamics.</title>
        <authorList>
            <person name="Schnable P.S."/>
            <person name="Ware D."/>
            <person name="Fulton R.S."/>
            <person name="Stein J.C."/>
            <person name="Wei F."/>
            <person name="Pasternak S."/>
            <person name="Liang C."/>
            <person name="Zhang J."/>
            <person name="Fulton L."/>
            <person name="Graves T.A."/>
            <person name="Minx P."/>
            <person name="Reily A.D."/>
            <person name="Courtney L."/>
            <person name="Kruchowski S.S."/>
            <person name="Tomlinson C."/>
            <person name="Strong C."/>
            <person name="Delehaunty K."/>
            <person name="Fronick C."/>
            <person name="Courtney B."/>
            <person name="Rock S.M."/>
            <person name="Belter E."/>
            <person name="Du F."/>
            <person name="Kim K."/>
            <person name="Abbott R.M."/>
            <person name="Cotton M."/>
            <person name="Levy A."/>
            <person name="Marchetto P."/>
            <person name="Ochoa K."/>
            <person name="Jackson S.M."/>
            <person name="Gillam B."/>
            <person name="Chen W."/>
            <person name="Yan L."/>
            <person name="Higginbotham J."/>
            <person name="Cardenas M."/>
            <person name="Waligorski J."/>
            <person name="Applebaum E."/>
            <person name="Phelps L."/>
            <person name="Falcone J."/>
            <person name="Kanchi K."/>
            <person name="Thane T."/>
            <person name="Scimone A."/>
            <person name="Thane N."/>
            <person name="Henke J."/>
            <person name="Wang T."/>
            <person name="Ruppert J."/>
            <person name="Shah N."/>
            <person name="Rotter K."/>
            <person name="Hodges J."/>
            <person name="Ingenthron E."/>
            <person name="Cordes M."/>
            <person name="Kohlberg S."/>
            <person name="Sgro J."/>
            <person name="Delgado B."/>
            <person name="Mead K."/>
            <person name="Chinwalla A."/>
            <person name="Leonard S."/>
            <person name="Crouse K."/>
            <person name="Collura K."/>
            <person name="Kudrna D."/>
            <person name="Currie J."/>
            <person name="He R."/>
            <person name="Angelova A."/>
            <person name="Rajasekar S."/>
            <person name="Mueller T."/>
            <person name="Lomeli R."/>
            <person name="Scara G."/>
            <person name="Ko A."/>
            <person name="Delaney K."/>
            <person name="Wissotski M."/>
            <person name="Lopez G."/>
            <person name="Campos D."/>
            <person name="Braidotti M."/>
            <person name="Ashley E."/>
            <person name="Golser W."/>
            <person name="Kim H."/>
            <person name="Lee S."/>
            <person name="Lin J."/>
            <person name="Dujmic Z."/>
            <person name="Kim W."/>
            <person name="Talag J."/>
            <person name="Zuccolo A."/>
            <person name="Fan C."/>
            <person name="Sebastian A."/>
            <person name="Kramer M."/>
            <person name="Spiegel L."/>
            <person name="Nascimento L."/>
            <person name="Zutavern T."/>
            <person name="Miller B."/>
            <person name="Ambroise C."/>
            <person name="Muller S."/>
            <person name="Spooner W."/>
            <person name="Narechania A."/>
            <person name="Ren L."/>
            <person name="Wei S."/>
            <person name="Kumari S."/>
            <person name="Faga B."/>
            <person name="Levy M.J."/>
            <person name="McMahan L."/>
            <person name="Van Buren P."/>
            <person name="Vaughn M.W."/>
            <person name="Ying K."/>
            <person name="Yeh C.-T."/>
            <person name="Emrich S.J."/>
            <person name="Jia Y."/>
            <person name="Kalyanaraman A."/>
            <person name="Hsia A.-P."/>
            <person name="Barbazuk W.B."/>
            <person name="Baucom R.S."/>
            <person name="Brutnell T.P."/>
            <person name="Carpita N.C."/>
            <person name="Chaparro C."/>
            <person name="Chia J.-M."/>
            <person name="Deragon J.-M."/>
            <person name="Estill J.C."/>
            <person name="Fu Y."/>
            <person name="Jeddeloh J.A."/>
            <person name="Han Y."/>
            <person name="Lee H."/>
            <person name="Li P."/>
            <person name="Lisch D.R."/>
            <person name="Liu S."/>
            <person name="Liu Z."/>
            <person name="Nagel D.H."/>
            <person name="McCann M.C."/>
            <person name="SanMiguel P."/>
            <person name="Myers A.M."/>
            <person name="Nettleton D."/>
            <person name="Nguyen J."/>
            <person name="Penning B.W."/>
            <person name="Ponnala L."/>
            <person name="Schneider K.L."/>
            <person name="Schwartz D.C."/>
            <person name="Sharma A."/>
            <person name="Soderlund C."/>
            <person name="Springer N.M."/>
            <person name="Sun Q."/>
            <person name="Wang H."/>
            <person name="Waterman M."/>
            <person name="Westerman R."/>
            <person name="Wolfgruber T.K."/>
            <person name="Yang L."/>
            <person name="Yu Y."/>
            <person name="Zhang L."/>
            <person name="Zhou S."/>
            <person name="Zhu Q."/>
            <person name="Bennetzen J.L."/>
            <person name="Dawe R.K."/>
            <person name="Jiang J."/>
            <person name="Jiang N."/>
            <person name="Presting G.G."/>
            <person name="Wessler S.R."/>
            <person name="Aluru S."/>
            <person name="Martienssen R.A."/>
            <person name="Clifton S.W."/>
            <person name="McCombie W.R."/>
            <person name="Wing R.A."/>
            <person name="Wilson R.K."/>
        </authorList>
    </citation>
    <scope>NUCLEOTIDE SEQUENCE [LARGE SCALE GENOMIC DNA]</scope>
    <source>
        <strain evidence="2">cv. B73</strain>
    </source>
</reference>